<accession>A0A7W8H957</accession>
<keyword evidence="3" id="KW-1185">Reference proteome</keyword>
<dbReference type="Pfam" id="PF01261">
    <property type="entry name" value="AP_endonuc_2"/>
    <property type="match status" value="1"/>
</dbReference>
<dbReference type="GO" id="GO:0016853">
    <property type="term" value="F:isomerase activity"/>
    <property type="evidence" value="ECO:0007669"/>
    <property type="project" value="UniProtKB-KW"/>
</dbReference>
<dbReference type="SUPFAM" id="SSF51658">
    <property type="entry name" value="Xylose isomerase-like"/>
    <property type="match status" value="1"/>
</dbReference>
<dbReference type="EMBL" id="JACHFW010000003">
    <property type="protein sequence ID" value="MBB5263998.1"/>
    <property type="molecule type" value="Genomic_DNA"/>
</dbReference>
<dbReference type="AlphaFoldDB" id="A0A7W8H957"/>
<evidence type="ECO:0000313" key="3">
    <source>
        <dbReference type="Proteomes" id="UP000543642"/>
    </source>
</evidence>
<dbReference type="PANTHER" id="PTHR12110">
    <property type="entry name" value="HYDROXYPYRUVATE ISOMERASE"/>
    <property type="match status" value="1"/>
</dbReference>
<dbReference type="InterPro" id="IPR050312">
    <property type="entry name" value="IolE/XylAMocC-like"/>
</dbReference>
<sequence>MGIAVFYENIAEGVQYCQGDMAGTLKKLKTMGMDRIYLSDRSFYQDQDLLEPLLKELDLGVEGMFTFADFAHDPHSQDYKKFIDLAKSLGAGNVLIIPGVIPTEETGDSQRLTQNMICGMGKAARYGKEQGVKVSMEDFDGLAAPFCSIRGLKQFMDAIPELFCSFDTGNFIMYHENELEALELFKDRICTVHMKDRSRTPVYPGDRPKICGDGAKEYPCPVGYGTIAMEEIIRRLKSWGYEGSYIVELMDCTPKYLPEAIEKSVRWLKAHI</sequence>
<feature type="domain" description="Xylose isomerase-like TIM barrel" evidence="1">
    <location>
        <begin position="29"/>
        <end position="270"/>
    </location>
</feature>
<dbReference type="RefSeq" id="WP_183772315.1">
    <property type="nucleotide sequence ID" value="NZ_JACHFW010000003.1"/>
</dbReference>
<proteinExistence type="predicted"/>
<gene>
    <name evidence="2" type="ORF">HNP82_001103</name>
</gene>
<name>A0A7W8H957_9FIRM</name>
<reference evidence="2 3" key="1">
    <citation type="submission" date="2020-08" db="EMBL/GenBank/DDBJ databases">
        <title>Genomic Encyclopedia of Type Strains, Phase IV (KMG-IV): sequencing the most valuable type-strain genomes for metagenomic binning, comparative biology and taxonomic classification.</title>
        <authorList>
            <person name="Goeker M."/>
        </authorList>
    </citation>
    <scope>NUCLEOTIDE SEQUENCE [LARGE SCALE GENOMIC DNA]</scope>
    <source>
        <strain evidence="2 3">DSM 106146</strain>
    </source>
</reference>
<comment type="caution">
    <text evidence="2">The sequence shown here is derived from an EMBL/GenBank/DDBJ whole genome shotgun (WGS) entry which is preliminary data.</text>
</comment>
<evidence type="ECO:0000259" key="1">
    <source>
        <dbReference type="Pfam" id="PF01261"/>
    </source>
</evidence>
<protein>
    <submittedName>
        <fullName evidence="2">Sugar phosphate isomerase/epimerase</fullName>
    </submittedName>
</protein>
<evidence type="ECO:0000313" key="2">
    <source>
        <dbReference type="EMBL" id="MBB5263998.1"/>
    </source>
</evidence>
<organism evidence="2 3">
    <name type="scientific">Catenibacillus scindens</name>
    <dbReference type="NCBI Taxonomy" id="673271"/>
    <lineage>
        <taxon>Bacteria</taxon>
        <taxon>Bacillati</taxon>
        <taxon>Bacillota</taxon>
        <taxon>Clostridia</taxon>
        <taxon>Lachnospirales</taxon>
        <taxon>Lachnospiraceae</taxon>
        <taxon>Catenibacillus</taxon>
    </lineage>
</organism>
<dbReference type="InterPro" id="IPR013022">
    <property type="entry name" value="Xyl_isomerase-like_TIM-brl"/>
</dbReference>
<dbReference type="Proteomes" id="UP000543642">
    <property type="component" value="Unassembled WGS sequence"/>
</dbReference>
<dbReference type="InterPro" id="IPR036237">
    <property type="entry name" value="Xyl_isomerase-like_sf"/>
</dbReference>
<keyword evidence="2" id="KW-0413">Isomerase</keyword>
<dbReference type="Gene3D" id="3.20.20.150">
    <property type="entry name" value="Divalent-metal-dependent TIM barrel enzymes"/>
    <property type="match status" value="1"/>
</dbReference>